<dbReference type="EMBL" id="FNGP01000001">
    <property type="protein sequence ID" value="SDL20351.1"/>
    <property type="molecule type" value="Genomic_DNA"/>
</dbReference>
<feature type="transmembrane region" description="Helical" evidence="9">
    <location>
        <begin position="72"/>
        <end position="90"/>
    </location>
</feature>
<organism evidence="10 11">
    <name type="scientific">Tessaracoccus oleiagri</name>
    <dbReference type="NCBI Taxonomy" id="686624"/>
    <lineage>
        <taxon>Bacteria</taxon>
        <taxon>Bacillati</taxon>
        <taxon>Actinomycetota</taxon>
        <taxon>Actinomycetes</taxon>
        <taxon>Propionibacteriales</taxon>
        <taxon>Propionibacteriaceae</taxon>
        <taxon>Tessaracoccus</taxon>
    </lineage>
</organism>
<keyword evidence="7 9" id="KW-0472">Membrane</keyword>
<evidence type="ECO:0000313" key="10">
    <source>
        <dbReference type="EMBL" id="SDL20351.1"/>
    </source>
</evidence>
<dbReference type="GO" id="GO:0005886">
    <property type="term" value="C:plasma membrane"/>
    <property type="evidence" value="ECO:0007669"/>
    <property type="project" value="UniProtKB-SubCell"/>
</dbReference>
<keyword evidence="11" id="KW-1185">Reference proteome</keyword>
<dbReference type="OrthoDB" id="4016357at2"/>
<evidence type="ECO:0000256" key="7">
    <source>
        <dbReference type="ARBA" id="ARBA00023136"/>
    </source>
</evidence>
<feature type="transmembrane region" description="Helical" evidence="9">
    <location>
        <begin position="102"/>
        <end position="123"/>
    </location>
</feature>
<evidence type="ECO:0000256" key="5">
    <source>
        <dbReference type="ARBA" id="ARBA00022692"/>
    </source>
</evidence>
<dbReference type="Pfam" id="PF01594">
    <property type="entry name" value="AI-2E_transport"/>
    <property type="match status" value="1"/>
</dbReference>
<evidence type="ECO:0000256" key="1">
    <source>
        <dbReference type="ARBA" id="ARBA00004651"/>
    </source>
</evidence>
<keyword evidence="3" id="KW-0813">Transport</keyword>
<dbReference type="PANTHER" id="PTHR21716:SF53">
    <property type="entry name" value="PERMEASE PERM-RELATED"/>
    <property type="match status" value="1"/>
</dbReference>
<evidence type="ECO:0000256" key="4">
    <source>
        <dbReference type="ARBA" id="ARBA00022475"/>
    </source>
</evidence>
<dbReference type="InterPro" id="IPR002549">
    <property type="entry name" value="AI-2E-like"/>
</dbReference>
<comment type="similarity">
    <text evidence="2">Belongs to the autoinducer-2 exporter (AI-2E) (TC 2.A.86) family.</text>
</comment>
<feature type="transmembrane region" description="Helical" evidence="9">
    <location>
        <begin position="294"/>
        <end position="322"/>
    </location>
</feature>
<keyword evidence="6 9" id="KW-1133">Transmembrane helix</keyword>
<dbReference type="GO" id="GO:0055085">
    <property type="term" value="P:transmembrane transport"/>
    <property type="evidence" value="ECO:0007669"/>
    <property type="project" value="TreeGrafter"/>
</dbReference>
<sequence length="398" mass="40869">MSHADAAGASSPEVPRDGSPTDRPTASATAPSRRRQRVSATLDNPFGWGFLATLGGLVAIGLAGALASLATVLIAIGVAMFIAMALEPVVRVFQRRGLSRGAAIAVVSGAFLVLVLSLLAIVVPTAVTQIGVFAASFPDYVADIQNSGWFRSLAEQSGEGSSYARTLERAGTWLADPANLLALGGGALAVGSGVVNGIAGTLIALALSLYFLASMRSIKRSLTRLAPAHARTDIAKIINELTESVGGYVSGMAVLAVCNATFTFILLSVLGVPFAPLLAALALLMTMIPMVGPLLFWGIASIMSLLSIGGLGWAFAGAYFGYMQIEAYVLTPRIMMRAVSIPAPLVLIGALVGGTLLGLLGALVAVPVTATVLMVVQEVIMPKQDAKVVADDADLAPQ</sequence>
<proteinExistence type="inferred from homology"/>
<protein>
    <submittedName>
        <fullName evidence="10">Predicted PurR-regulated permease PerM</fullName>
    </submittedName>
</protein>
<feature type="transmembrane region" description="Helical" evidence="9">
    <location>
        <begin position="45"/>
        <end position="66"/>
    </location>
</feature>
<evidence type="ECO:0000256" key="3">
    <source>
        <dbReference type="ARBA" id="ARBA00022448"/>
    </source>
</evidence>
<reference evidence="10 11" key="1">
    <citation type="submission" date="2016-10" db="EMBL/GenBank/DDBJ databases">
        <authorList>
            <person name="de Groot N.N."/>
        </authorList>
    </citation>
    <scope>NUCLEOTIDE SEQUENCE [LARGE SCALE GENOMIC DNA]</scope>
    <source>
        <strain evidence="10 11">CGMCC 1.9159</strain>
    </source>
</reference>
<gene>
    <name evidence="10" type="ORF">SAMN04488242_0734</name>
</gene>
<comment type="subcellular location">
    <subcellularLocation>
        <location evidence="1">Cell membrane</location>
        <topology evidence="1">Multi-pass membrane protein</topology>
    </subcellularLocation>
</comment>
<dbReference type="PANTHER" id="PTHR21716">
    <property type="entry name" value="TRANSMEMBRANE PROTEIN"/>
    <property type="match status" value="1"/>
</dbReference>
<dbReference type="AlphaFoldDB" id="A0A1G9I541"/>
<evidence type="ECO:0000256" key="8">
    <source>
        <dbReference type="SAM" id="MobiDB-lite"/>
    </source>
</evidence>
<evidence type="ECO:0000256" key="6">
    <source>
        <dbReference type="ARBA" id="ARBA00022989"/>
    </source>
</evidence>
<feature type="region of interest" description="Disordered" evidence="8">
    <location>
        <begin position="1"/>
        <end position="38"/>
    </location>
</feature>
<name>A0A1G9I541_9ACTN</name>
<keyword evidence="5 9" id="KW-0812">Transmembrane</keyword>
<feature type="transmembrane region" description="Helical" evidence="9">
    <location>
        <begin position="262"/>
        <end position="288"/>
    </location>
</feature>
<dbReference type="RefSeq" id="WP_093248973.1">
    <property type="nucleotide sequence ID" value="NZ_FNGP01000001.1"/>
</dbReference>
<evidence type="ECO:0000256" key="9">
    <source>
        <dbReference type="SAM" id="Phobius"/>
    </source>
</evidence>
<accession>A0A1G9I541</accession>
<dbReference type="Proteomes" id="UP000199475">
    <property type="component" value="Unassembled WGS sequence"/>
</dbReference>
<evidence type="ECO:0000313" key="11">
    <source>
        <dbReference type="Proteomes" id="UP000199475"/>
    </source>
</evidence>
<keyword evidence="4" id="KW-1003">Cell membrane</keyword>
<evidence type="ECO:0000256" key="2">
    <source>
        <dbReference type="ARBA" id="ARBA00009773"/>
    </source>
</evidence>
<feature type="transmembrane region" description="Helical" evidence="9">
    <location>
        <begin position="187"/>
        <end position="212"/>
    </location>
</feature>